<proteinExistence type="predicted"/>
<evidence type="ECO:0000313" key="2">
    <source>
        <dbReference type="Proteomes" id="UP000623967"/>
    </source>
</evidence>
<dbReference type="PANTHER" id="PTHR36169:SF1">
    <property type="entry name" value="ACETATE KINASE EUTQ"/>
    <property type="match status" value="1"/>
</dbReference>
<accession>A0ABS1TUC3</accession>
<reference evidence="1 2" key="1">
    <citation type="submission" date="2021-01" db="EMBL/GenBank/DDBJ databases">
        <title>Genome public.</title>
        <authorList>
            <person name="Liu C."/>
            <person name="Sun Q."/>
        </authorList>
    </citation>
    <scope>NUCLEOTIDE SEQUENCE [LARGE SCALE GENOMIC DNA]</scope>
    <source>
        <strain evidence="1 2">YIM B02564</strain>
    </source>
</reference>
<dbReference type="RefSeq" id="WP_202656025.1">
    <property type="nucleotide sequence ID" value="NZ_JAESWB010000365.1"/>
</dbReference>
<dbReference type="EMBL" id="JAESWB010000365">
    <property type="protein sequence ID" value="MBL4954783.1"/>
    <property type="molecule type" value="Genomic_DNA"/>
</dbReference>
<name>A0ABS1TUC3_9BACI</name>
<evidence type="ECO:0000313" key="1">
    <source>
        <dbReference type="EMBL" id="MBL4954783.1"/>
    </source>
</evidence>
<protein>
    <submittedName>
        <fullName evidence="1">DUF861 domain-containing protein</fullName>
    </submittedName>
</protein>
<sequence>METLNKSLLEDLIKKVIAEQLDIGGIQAINKTVDSSGVISVSIPTIKVTEEDRLDTGSKEDIVYTKDIFTLKESPRLGCGVMEMADTTFDWTLKYDEIDYVIEGQLDILVNGKTISAGEGEIIFIPRDSKIQFSVKNHARFLYITYPADWANQ</sequence>
<dbReference type="InterPro" id="IPR011051">
    <property type="entry name" value="RmlC_Cupin_sf"/>
</dbReference>
<dbReference type="InterPro" id="IPR014710">
    <property type="entry name" value="RmlC-like_jellyroll"/>
</dbReference>
<comment type="caution">
    <text evidence="1">The sequence shown here is derived from an EMBL/GenBank/DDBJ whole genome shotgun (WGS) entry which is preliminary data.</text>
</comment>
<keyword evidence="2" id="KW-1185">Reference proteome</keyword>
<organism evidence="1 2">
    <name type="scientific">Neobacillus paridis</name>
    <dbReference type="NCBI Taxonomy" id="2803862"/>
    <lineage>
        <taxon>Bacteria</taxon>
        <taxon>Bacillati</taxon>
        <taxon>Bacillota</taxon>
        <taxon>Bacilli</taxon>
        <taxon>Bacillales</taxon>
        <taxon>Bacillaceae</taxon>
        <taxon>Neobacillus</taxon>
    </lineage>
</organism>
<dbReference type="CDD" id="cd02228">
    <property type="entry name" value="cupin_EutQ"/>
    <property type="match status" value="1"/>
</dbReference>
<dbReference type="SUPFAM" id="SSF51182">
    <property type="entry name" value="RmlC-like cupins"/>
    <property type="match status" value="1"/>
</dbReference>
<dbReference type="Pfam" id="PF06249">
    <property type="entry name" value="EutQ"/>
    <property type="match status" value="1"/>
</dbReference>
<gene>
    <name evidence="1" type="ORF">JK635_21730</name>
</gene>
<dbReference type="Proteomes" id="UP000623967">
    <property type="component" value="Unassembled WGS sequence"/>
</dbReference>
<dbReference type="PANTHER" id="PTHR36169">
    <property type="entry name" value="ETHANOLAMINE UTILIZATION PROTEIN EUTQ"/>
    <property type="match status" value="1"/>
</dbReference>
<dbReference type="InterPro" id="IPR010424">
    <property type="entry name" value="EutQ"/>
</dbReference>
<dbReference type="Gene3D" id="2.60.120.10">
    <property type="entry name" value="Jelly Rolls"/>
    <property type="match status" value="1"/>
</dbReference>